<evidence type="ECO:0000313" key="2">
    <source>
        <dbReference type="Proteomes" id="UP000052008"/>
    </source>
</evidence>
<protein>
    <recommendedName>
        <fullName evidence="3">DNA polymerase IV</fullName>
    </recommendedName>
</protein>
<dbReference type="Proteomes" id="UP000052008">
    <property type="component" value="Unassembled WGS sequence"/>
</dbReference>
<name>A0A0S7WN89_UNCT6</name>
<evidence type="ECO:0000313" key="1">
    <source>
        <dbReference type="EMBL" id="KPJ51611.1"/>
    </source>
</evidence>
<dbReference type="EMBL" id="LIZS01000109">
    <property type="protein sequence ID" value="KPJ51611.1"/>
    <property type="molecule type" value="Genomic_DNA"/>
</dbReference>
<proteinExistence type="predicted"/>
<sequence>YLNRALKRRTCVKKIILALSHFTEPSCQLSLFHEAHRTSELAKAFDQIRQRFGKKSIGYGG</sequence>
<dbReference type="AlphaFoldDB" id="A0A0S7WN89"/>
<dbReference type="STRING" id="1703770.AMJ39_09595"/>
<accession>A0A0S7WN89</accession>
<organism evidence="1 2">
    <name type="scientific">candidate division TA06 bacterium DG_24</name>
    <dbReference type="NCBI Taxonomy" id="1703770"/>
    <lineage>
        <taxon>Bacteria</taxon>
        <taxon>Bacteria division TA06</taxon>
    </lineage>
</organism>
<evidence type="ECO:0008006" key="3">
    <source>
        <dbReference type="Google" id="ProtNLM"/>
    </source>
</evidence>
<reference evidence="1 2" key="1">
    <citation type="journal article" date="2015" name="Microbiome">
        <title>Genomic resolution of linkages in carbon, nitrogen, and sulfur cycling among widespread estuary sediment bacteria.</title>
        <authorList>
            <person name="Baker B.J."/>
            <person name="Lazar C.S."/>
            <person name="Teske A.P."/>
            <person name="Dick G.J."/>
        </authorList>
    </citation>
    <scope>NUCLEOTIDE SEQUENCE [LARGE SCALE GENOMIC DNA]</scope>
    <source>
        <strain evidence="1">DG_24</strain>
    </source>
</reference>
<gene>
    <name evidence="1" type="ORF">AMJ39_09595</name>
</gene>
<feature type="non-terminal residue" evidence="1">
    <location>
        <position position="1"/>
    </location>
</feature>
<comment type="caution">
    <text evidence="1">The sequence shown here is derived from an EMBL/GenBank/DDBJ whole genome shotgun (WGS) entry which is preliminary data.</text>
</comment>